<dbReference type="RefSeq" id="WP_006824202.1">
    <property type="nucleotide sequence ID" value="NZ_AOIL01000009.1"/>
</dbReference>
<protein>
    <submittedName>
        <fullName evidence="9">TRAP dicarboxylate transporter subunit DctM</fullName>
    </submittedName>
</protein>
<dbReference type="GO" id="GO:0005886">
    <property type="term" value="C:plasma membrane"/>
    <property type="evidence" value="ECO:0007669"/>
    <property type="project" value="UniProtKB-SubCell"/>
</dbReference>
<evidence type="ECO:0000259" key="8">
    <source>
        <dbReference type="Pfam" id="PF06808"/>
    </source>
</evidence>
<feature type="transmembrane region" description="Helical" evidence="7">
    <location>
        <begin position="175"/>
        <end position="201"/>
    </location>
</feature>
<keyword evidence="4 7" id="KW-0812">Transmembrane</keyword>
<evidence type="ECO:0000256" key="1">
    <source>
        <dbReference type="ARBA" id="ARBA00004429"/>
    </source>
</evidence>
<dbReference type="NCBIfam" id="TIGR00786">
    <property type="entry name" value="dctM"/>
    <property type="match status" value="1"/>
</dbReference>
<dbReference type="OrthoDB" id="200143at2157"/>
<comment type="subcellular location">
    <subcellularLocation>
        <location evidence="1">Cell inner membrane</location>
        <topology evidence="1">Multi-pass membrane protein</topology>
    </subcellularLocation>
</comment>
<keyword evidence="2" id="KW-1003">Cell membrane</keyword>
<keyword evidence="5 7" id="KW-1133">Transmembrane helix</keyword>
<dbReference type="PIRSF" id="PIRSF006066">
    <property type="entry name" value="HI0050"/>
    <property type="match status" value="1"/>
</dbReference>
<dbReference type="Proteomes" id="UP000011648">
    <property type="component" value="Unassembled WGS sequence"/>
</dbReference>
<dbReference type="PANTHER" id="PTHR33362">
    <property type="entry name" value="SIALIC ACID TRAP TRANSPORTER PERMEASE PROTEIN SIAT-RELATED"/>
    <property type="match status" value="1"/>
</dbReference>
<feature type="transmembrane region" description="Helical" evidence="7">
    <location>
        <begin position="362"/>
        <end position="386"/>
    </location>
</feature>
<accession>M0AEP0</accession>
<evidence type="ECO:0000256" key="7">
    <source>
        <dbReference type="SAM" id="Phobius"/>
    </source>
</evidence>
<feature type="transmembrane region" description="Helical" evidence="7">
    <location>
        <begin position="145"/>
        <end position="169"/>
    </location>
</feature>
<comment type="caution">
    <text evidence="9">The sequence shown here is derived from an EMBL/GenBank/DDBJ whole genome shotgun (WGS) entry which is preliminary data.</text>
</comment>
<dbReference type="STRING" id="1230458.C484_01470"/>
<gene>
    <name evidence="9" type="ORF">C484_01470</name>
</gene>
<feature type="transmembrane region" description="Helical" evidence="7">
    <location>
        <begin position="101"/>
        <end position="124"/>
    </location>
</feature>
<dbReference type="GO" id="GO:0022857">
    <property type="term" value="F:transmembrane transporter activity"/>
    <property type="evidence" value="ECO:0007669"/>
    <property type="project" value="TreeGrafter"/>
</dbReference>
<evidence type="ECO:0000256" key="5">
    <source>
        <dbReference type="ARBA" id="ARBA00022989"/>
    </source>
</evidence>
<feature type="transmembrane region" description="Helical" evidence="7">
    <location>
        <begin position="406"/>
        <end position="429"/>
    </location>
</feature>
<evidence type="ECO:0000256" key="6">
    <source>
        <dbReference type="ARBA" id="ARBA00023136"/>
    </source>
</evidence>
<keyword evidence="6 7" id="KW-0472">Membrane</keyword>
<keyword evidence="3" id="KW-0997">Cell inner membrane</keyword>
<feature type="transmembrane region" description="Helical" evidence="7">
    <location>
        <begin position="322"/>
        <end position="350"/>
    </location>
</feature>
<evidence type="ECO:0000256" key="4">
    <source>
        <dbReference type="ARBA" id="ARBA00022692"/>
    </source>
</evidence>
<keyword evidence="10" id="KW-1185">Reference proteome</keyword>
<evidence type="ECO:0000256" key="2">
    <source>
        <dbReference type="ARBA" id="ARBA00022475"/>
    </source>
</evidence>
<dbReference type="PATRIC" id="fig|1230458.4.peg.282"/>
<proteinExistence type="predicted"/>
<organism evidence="9 10">
    <name type="scientific">Natrialba taiwanensis DSM 12281</name>
    <dbReference type="NCBI Taxonomy" id="1230458"/>
    <lineage>
        <taxon>Archaea</taxon>
        <taxon>Methanobacteriati</taxon>
        <taxon>Methanobacteriota</taxon>
        <taxon>Stenosarchaea group</taxon>
        <taxon>Halobacteria</taxon>
        <taxon>Halobacteriales</taxon>
        <taxon>Natrialbaceae</taxon>
        <taxon>Natrialba</taxon>
    </lineage>
</organism>
<feature type="transmembrane region" description="Helical" evidence="7">
    <location>
        <begin position="221"/>
        <end position="243"/>
    </location>
</feature>
<feature type="transmembrane region" description="Helical" evidence="7">
    <location>
        <begin position="280"/>
        <end position="302"/>
    </location>
</feature>
<sequence length="433" mass="46004">MNDLLLLAILFLGPLFLLYGLGVPVAIAMLSTSIVVMLVPGVGTGFDPGLINSRLFNGVNSFVLLAIPFYVLLGRLMNATGMTRDIFDVANAAVRQFRGGIAYVNVVASILFSGMSGLALADAAGLGRVEYSAMRDYGYERDISLGVTGSSALIGPIIPPSVPVILYAVLAEESIGQLFLGGILPGILLGLMLLAFVFLIVRKRGYDSGEPFSLRYLVRTLKSSVIALFIPVIIIGGLLGGWFTATEAGAVAVMYVIAYGFLSGQLNVGNLADEISDATVETFSLTFIIASATVYGLVALQLGLPTLMAEEITALTENPTLILVLFVLMFLIIGTFMSVTASITILTPILIPIVELVGIDPVHFGIVMILALMVGTLTPPFGALLFVLEKVTDASLEQVIRSVIPFYIPILLALVILIFVPELVTYVPYTVMG</sequence>
<evidence type="ECO:0000256" key="3">
    <source>
        <dbReference type="ARBA" id="ARBA00022519"/>
    </source>
</evidence>
<name>M0AEP0_9EURY</name>
<dbReference type="Pfam" id="PF06808">
    <property type="entry name" value="DctM"/>
    <property type="match status" value="1"/>
</dbReference>
<evidence type="ECO:0000313" key="10">
    <source>
        <dbReference type="Proteomes" id="UP000011648"/>
    </source>
</evidence>
<evidence type="ECO:0000313" key="9">
    <source>
        <dbReference type="EMBL" id="ELY96342.1"/>
    </source>
</evidence>
<reference evidence="9 10" key="1">
    <citation type="journal article" date="2014" name="PLoS Genet.">
        <title>Phylogenetically driven sequencing of extremely halophilic archaea reveals strategies for static and dynamic osmo-response.</title>
        <authorList>
            <person name="Becker E.A."/>
            <person name="Seitzer P.M."/>
            <person name="Tritt A."/>
            <person name="Larsen D."/>
            <person name="Krusor M."/>
            <person name="Yao A.I."/>
            <person name="Wu D."/>
            <person name="Madern D."/>
            <person name="Eisen J.A."/>
            <person name="Darling A.E."/>
            <person name="Facciotti M.T."/>
        </authorList>
    </citation>
    <scope>NUCLEOTIDE SEQUENCE [LARGE SCALE GENOMIC DNA]</scope>
    <source>
        <strain evidence="9 10">DSM 12281</strain>
    </source>
</reference>
<dbReference type="AlphaFoldDB" id="M0AEP0"/>
<feature type="transmembrane region" description="Helical" evidence="7">
    <location>
        <begin position="249"/>
        <end position="268"/>
    </location>
</feature>
<dbReference type="InterPro" id="IPR004681">
    <property type="entry name" value="TRAP_DctM"/>
</dbReference>
<feature type="transmembrane region" description="Helical" evidence="7">
    <location>
        <begin position="62"/>
        <end position="81"/>
    </location>
</feature>
<feature type="domain" description="TRAP C4-dicarboxylate transport system permease DctM subunit" evidence="8">
    <location>
        <begin position="14"/>
        <end position="423"/>
    </location>
</feature>
<dbReference type="InterPro" id="IPR010656">
    <property type="entry name" value="DctM"/>
</dbReference>
<dbReference type="EMBL" id="AOIL01000009">
    <property type="protein sequence ID" value="ELY96342.1"/>
    <property type="molecule type" value="Genomic_DNA"/>
</dbReference>